<dbReference type="KEGG" id="dsc:ABOD76_15030"/>
<name>A0AAU7U968_9DEIO</name>
<organism evidence="10">
    <name type="scientific">Deinococcus sonorensis KR-87</name>
    <dbReference type="NCBI Taxonomy" id="694439"/>
    <lineage>
        <taxon>Bacteria</taxon>
        <taxon>Thermotogati</taxon>
        <taxon>Deinococcota</taxon>
        <taxon>Deinococci</taxon>
        <taxon>Deinococcales</taxon>
        <taxon>Deinococcaceae</taxon>
        <taxon>Deinococcus</taxon>
    </lineage>
</organism>
<evidence type="ECO:0000256" key="3">
    <source>
        <dbReference type="ARBA" id="ARBA00022722"/>
    </source>
</evidence>
<evidence type="ECO:0000256" key="1">
    <source>
        <dbReference type="ARBA" id="ARBA00005915"/>
    </source>
</evidence>
<comment type="similarity">
    <text evidence="1">Belongs to the RecJ family.</text>
</comment>
<evidence type="ECO:0000256" key="4">
    <source>
        <dbReference type="ARBA" id="ARBA00022801"/>
    </source>
</evidence>
<keyword evidence="3" id="KW-0540">Nuclease</keyword>
<keyword evidence="4" id="KW-0378">Hydrolase</keyword>
<feature type="domain" description="DHHA1" evidence="7">
    <location>
        <begin position="338"/>
        <end position="425"/>
    </location>
</feature>
<dbReference type="InterPro" id="IPR038763">
    <property type="entry name" value="DHH_sf"/>
</dbReference>
<dbReference type="Pfam" id="PF20748">
    <property type="entry name" value="RecJ_C_Deinoc"/>
    <property type="match status" value="1"/>
</dbReference>
<dbReference type="InterPro" id="IPR003156">
    <property type="entry name" value="DHHA1_dom"/>
</dbReference>
<evidence type="ECO:0000313" key="10">
    <source>
        <dbReference type="EMBL" id="XBV84749.1"/>
    </source>
</evidence>
<proteinExistence type="inferred from homology"/>
<dbReference type="AlphaFoldDB" id="A0AAU7U968"/>
<evidence type="ECO:0000256" key="2">
    <source>
        <dbReference type="ARBA" id="ARBA00019841"/>
    </source>
</evidence>
<keyword evidence="5" id="KW-0269">Exonuclease</keyword>
<dbReference type="PANTHER" id="PTHR30255:SF2">
    <property type="entry name" value="SINGLE-STRANDED-DNA-SPECIFIC EXONUCLEASE RECJ"/>
    <property type="match status" value="1"/>
</dbReference>
<accession>A0AAU7U968</accession>
<evidence type="ECO:0000256" key="5">
    <source>
        <dbReference type="ARBA" id="ARBA00022839"/>
    </source>
</evidence>
<dbReference type="InterPro" id="IPR041122">
    <property type="entry name" value="RecJ_OB"/>
</dbReference>
<evidence type="ECO:0000259" key="8">
    <source>
        <dbReference type="Pfam" id="PF17768"/>
    </source>
</evidence>
<dbReference type="PANTHER" id="PTHR30255">
    <property type="entry name" value="SINGLE-STRANDED-DNA-SPECIFIC EXONUCLEASE RECJ"/>
    <property type="match status" value="1"/>
</dbReference>
<dbReference type="Pfam" id="PF17768">
    <property type="entry name" value="RecJ_OB"/>
    <property type="match status" value="1"/>
</dbReference>
<dbReference type="Gene3D" id="3.10.310.30">
    <property type="match status" value="1"/>
</dbReference>
<feature type="domain" description="DDH" evidence="6">
    <location>
        <begin position="78"/>
        <end position="224"/>
    </location>
</feature>
<dbReference type="EMBL" id="CP158299">
    <property type="protein sequence ID" value="XBV84749.1"/>
    <property type="molecule type" value="Genomic_DNA"/>
</dbReference>
<dbReference type="InterPro" id="IPR048918">
    <property type="entry name" value="RecJ_C_deino"/>
</dbReference>
<dbReference type="Gene3D" id="3.90.1640.30">
    <property type="match status" value="1"/>
</dbReference>
<dbReference type="RefSeq" id="WP_350242786.1">
    <property type="nucleotide sequence ID" value="NZ_CP158299.1"/>
</dbReference>
<sequence length="692" mass="74893">MKTPLPTVPRWQLAAPASLSELLGTMTEFEVPAPLAQLLHARGLRREHLFPERVLTPNPGLHEAARRLVQAIRLEKTIRIHGDYDADGVTATAVLVLGLRALGANVHGFIPHRLKEGYGIHLDRVEEHAEACDVLVTVDCGVTNLEEVRSLLSRGLEVIVTDHHSPGPDFPDCLVAHPKLTAHYDPALHNLTGAGVAYHLLWAVHEELGEPEPLQYAPLATLGTIADVAPLLGENRALVQAGLKGFRRTTLPGLRALMDGQPDAEMTTRNVAFVLAPRINAAGRLGEADLALELLTTDSTRRAQELAVYLEARNADRRVLQDQMYQQALQMADPSDPAIVVTHPDWHPGVMGIVAAKLLEAYHKPVYIVAQGKGSVRSTPGISAVGGLHHAADLLHKYGGHPGAAGFSLRDGQYPALRERLHDYARQFPRPVPLLTLDAGLPVSLVTPAFAEEIARFEPFGEGMAAPLWHLHGELEQPRLVGKTSGTLQFTLEGVRGVKYREAQLPTGLRDLAATIQQNEFRGRVRTELMLEGLRPAAPLDLAGEGASSLSLPRLDPKSAMQHLRAGANAYAEGKVAEYLTENIPGVQLLGPDARLSGEVVLYGLPPEDTLGRWLAAAAAGTGRVSFAWGPRTLDDLGGYTGRERGAPAQAAAYRRWQWAHLYRHLSDEGWTEAALKMQGVALPVEVAGVAD</sequence>
<gene>
    <name evidence="10" type="ORF">ABOD76_15030</name>
</gene>
<dbReference type="InterPro" id="IPR051673">
    <property type="entry name" value="SSDNA_exonuclease_RecJ"/>
</dbReference>
<protein>
    <recommendedName>
        <fullName evidence="2">Single-stranded-DNA-specific exonuclease RecJ</fullName>
    </recommendedName>
</protein>
<dbReference type="GO" id="GO:0003676">
    <property type="term" value="F:nucleic acid binding"/>
    <property type="evidence" value="ECO:0007669"/>
    <property type="project" value="InterPro"/>
</dbReference>
<evidence type="ECO:0000259" key="6">
    <source>
        <dbReference type="Pfam" id="PF01368"/>
    </source>
</evidence>
<dbReference type="SUPFAM" id="SSF64182">
    <property type="entry name" value="DHH phosphoesterases"/>
    <property type="match status" value="1"/>
</dbReference>
<dbReference type="InterPro" id="IPR001667">
    <property type="entry name" value="DDH_dom"/>
</dbReference>
<feature type="domain" description="Single-stranded-DNA-specific exonuclease RecJ C-terminal" evidence="9">
    <location>
        <begin position="543"/>
        <end position="682"/>
    </location>
</feature>
<reference evidence="10" key="1">
    <citation type="submission" date="2024-06" db="EMBL/GenBank/DDBJ databases">
        <title>Draft Genome Sequence of Deinococcus sonorensis Type Strain KR-87, a Biofilm Producing Representative of the Genus Deinococcus.</title>
        <authorList>
            <person name="Boren L.S."/>
            <person name="Grosso R.A."/>
            <person name="Hugenberg-Cox A.N."/>
            <person name="Hill J.T.E."/>
            <person name="Albert C.M."/>
            <person name="Tuohy J.M."/>
        </authorList>
    </citation>
    <scope>NUCLEOTIDE SEQUENCE</scope>
    <source>
        <strain evidence="10">KR-87</strain>
    </source>
</reference>
<evidence type="ECO:0000259" key="7">
    <source>
        <dbReference type="Pfam" id="PF02272"/>
    </source>
</evidence>
<dbReference type="Pfam" id="PF02272">
    <property type="entry name" value="DHHA1"/>
    <property type="match status" value="1"/>
</dbReference>
<dbReference type="Pfam" id="PF01368">
    <property type="entry name" value="DHH"/>
    <property type="match status" value="1"/>
</dbReference>
<evidence type="ECO:0000259" key="9">
    <source>
        <dbReference type="Pfam" id="PF20748"/>
    </source>
</evidence>
<feature type="domain" description="RecJ OB" evidence="8">
    <location>
        <begin position="438"/>
        <end position="532"/>
    </location>
</feature>
<dbReference type="GO" id="GO:0004527">
    <property type="term" value="F:exonuclease activity"/>
    <property type="evidence" value="ECO:0007669"/>
    <property type="project" value="UniProtKB-KW"/>
</dbReference>